<evidence type="ECO:0008006" key="6">
    <source>
        <dbReference type="Google" id="ProtNLM"/>
    </source>
</evidence>
<dbReference type="Proteomes" id="UP001199054">
    <property type="component" value="Unassembled WGS sequence"/>
</dbReference>
<dbReference type="InterPro" id="IPR003961">
    <property type="entry name" value="FN3_dom"/>
</dbReference>
<sequence>MSVLARRRAVTALASALVLATGILTGPAAQAAQSAPAAQCRTTNGFPPKGGTNTGGTPPRYKFSNSPYIGAIYDSCDNVIKLYFGGYSANLTHYIVRMQWDTTDWQDIRMAPGPRRMWTVEAPGRDYNFLVQACNGSACTRFSPQLYVNAR</sequence>
<keyword evidence="2" id="KW-0119">Carbohydrate metabolism</keyword>
<keyword evidence="1" id="KW-0378">Hydrolase</keyword>
<comment type="caution">
    <text evidence="4">The sequence shown here is derived from an EMBL/GenBank/DDBJ whole genome shotgun (WGS) entry which is preliminary data.</text>
</comment>
<evidence type="ECO:0000256" key="1">
    <source>
        <dbReference type="ARBA" id="ARBA00023295"/>
    </source>
</evidence>
<evidence type="ECO:0000256" key="3">
    <source>
        <dbReference type="SAM" id="SignalP"/>
    </source>
</evidence>
<proteinExistence type="predicted"/>
<dbReference type="RefSeq" id="WP_226727072.1">
    <property type="nucleotide sequence ID" value="NZ_JAJAUY010000037.1"/>
</dbReference>
<keyword evidence="3" id="KW-0732">Signal</keyword>
<accession>A0ABS8B6F0</accession>
<gene>
    <name evidence="4" type="ORF">LG632_12480</name>
</gene>
<reference evidence="4 5" key="1">
    <citation type="submission" date="2021-10" db="EMBL/GenBank/DDBJ databases">
        <title>Streptomyces sp. strain SMC 277, a novel streptomycete isolated from soil.</title>
        <authorList>
            <person name="Chanama M."/>
        </authorList>
    </citation>
    <scope>NUCLEOTIDE SEQUENCE [LARGE SCALE GENOMIC DNA]</scope>
    <source>
        <strain evidence="4 5">SMC 277</strain>
    </source>
</reference>
<organism evidence="4 5">
    <name type="scientific">Streptomyces antimicrobicus</name>
    <dbReference type="NCBI Taxonomy" id="2883108"/>
    <lineage>
        <taxon>Bacteria</taxon>
        <taxon>Bacillati</taxon>
        <taxon>Actinomycetota</taxon>
        <taxon>Actinomycetes</taxon>
        <taxon>Kitasatosporales</taxon>
        <taxon>Streptomycetaceae</taxon>
        <taxon>Streptomyces</taxon>
    </lineage>
</organism>
<dbReference type="SUPFAM" id="SSF49265">
    <property type="entry name" value="Fibronectin type III"/>
    <property type="match status" value="1"/>
</dbReference>
<evidence type="ECO:0000313" key="4">
    <source>
        <dbReference type="EMBL" id="MCB5180193.1"/>
    </source>
</evidence>
<keyword evidence="1" id="KW-0326">Glycosidase</keyword>
<feature type="signal peptide" evidence="3">
    <location>
        <begin position="1"/>
        <end position="31"/>
    </location>
</feature>
<dbReference type="PROSITE" id="PS51318">
    <property type="entry name" value="TAT"/>
    <property type="match status" value="1"/>
</dbReference>
<protein>
    <recommendedName>
        <fullName evidence="6">Secreted protein</fullName>
    </recommendedName>
</protein>
<dbReference type="EMBL" id="JAJAUY010000037">
    <property type="protein sequence ID" value="MCB5180193.1"/>
    <property type="molecule type" value="Genomic_DNA"/>
</dbReference>
<keyword evidence="2" id="KW-0624">Polysaccharide degradation</keyword>
<dbReference type="InterPro" id="IPR036116">
    <property type="entry name" value="FN3_sf"/>
</dbReference>
<keyword evidence="5" id="KW-1185">Reference proteome</keyword>
<evidence type="ECO:0000256" key="2">
    <source>
        <dbReference type="ARBA" id="ARBA00023326"/>
    </source>
</evidence>
<dbReference type="InterPro" id="IPR006311">
    <property type="entry name" value="TAT_signal"/>
</dbReference>
<dbReference type="CDD" id="cd00063">
    <property type="entry name" value="FN3"/>
    <property type="match status" value="1"/>
</dbReference>
<feature type="chain" id="PRO_5045207188" description="Secreted protein" evidence="3">
    <location>
        <begin position="32"/>
        <end position="151"/>
    </location>
</feature>
<evidence type="ECO:0000313" key="5">
    <source>
        <dbReference type="Proteomes" id="UP001199054"/>
    </source>
</evidence>
<name>A0ABS8B6F0_9ACTN</name>